<dbReference type="PROSITE" id="PS00211">
    <property type="entry name" value="ABC_TRANSPORTER_1"/>
    <property type="match status" value="1"/>
</dbReference>
<evidence type="ECO:0000256" key="5">
    <source>
        <dbReference type="ARBA" id="ARBA00022741"/>
    </source>
</evidence>
<feature type="domain" description="ABC transporter" evidence="9">
    <location>
        <begin position="12"/>
        <end position="252"/>
    </location>
</feature>
<comment type="subcellular location">
    <subcellularLocation>
        <location evidence="1">Cell membrane</location>
        <topology evidence="1">Peripheral membrane protein</topology>
    </subcellularLocation>
</comment>
<dbReference type="Pfam" id="PF00005">
    <property type="entry name" value="ABC_tran"/>
    <property type="match status" value="2"/>
</dbReference>
<accession>A0ABW4JDE4</accession>
<evidence type="ECO:0000313" key="10">
    <source>
        <dbReference type="EMBL" id="MFD1673343.1"/>
    </source>
</evidence>
<evidence type="ECO:0000256" key="1">
    <source>
        <dbReference type="ARBA" id="ARBA00004202"/>
    </source>
</evidence>
<evidence type="ECO:0000256" key="6">
    <source>
        <dbReference type="ARBA" id="ARBA00022840"/>
    </source>
</evidence>
<gene>
    <name evidence="10" type="ORF">ACFSB2_01220</name>
</gene>
<evidence type="ECO:0000256" key="3">
    <source>
        <dbReference type="ARBA" id="ARBA00022448"/>
    </source>
</evidence>
<evidence type="ECO:0000313" key="11">
    <source>
        <dbReference type="Proteomes" id="UP001597079"/>
    </source>
</evidence>
<evidence type="ECO:0000256" key="7">
    <source>
        <dbReference type="ARBA" id="ARBA00022967"/>
    </source>
</evidence>
<evidence type="ECO:0000256" key="8">
    <source>
        <dbReference type="ARBA" id="ARBA00023136"/>
    </source>
</evidence>
<dbReference type="Gene3D" id="3.40.50.300">
    <property type="entry name" value="P-loop containing nucleotide triphosphate hydrolases"/>
    <property type="match status" value="2"/>
</dbReference>
<dbReference type="InterPro" id="IPR027417">
    <property type="entry name" value="P-loop_NTPase"/>
</dbReference>
<dbReference type="PANTHER" id="PTHR43553">
    <property type="entry name" value="HEAVY METAL TRANSPORTER"/>
    <property type="match status" value="1"/>
</dbReference>
<keyword evidence="5" id="KW-0547">Nucleotide-binding</keyword>
<dbReference type="SMART" id="SM00382">
    <property type="entry name" value="AAA"/>
    <property type="match status" value="2"/>
</dbReference>
<keyword evidence="11" id="KW-1185">Reference proteome</keyword>
<dbReference type="CDD" id="cd03225">
    <property type="entry name" value="ABC_cobalt_CbiO_domain1"/>
    <property type="match status" value="2"/>
</dbReference>
<dbReference type="InterPro" id="IPR003439">
    <property type="entry name" value="ABC_transporter-like_ATP-bd"/>
</dbReference>
<feature type="domain" description="ABC transporter" evidence="9">
    <location>
        <begin position="327"/>
        <end position="564"/>
    </location>
</feature>
<dbReference type="InterPro" id="IPR015856">
    <property type="entry name" value="ABC_transpr_CbiO/EcfA_su"/>
</dbReference>
<evidence type="ECO:0000256" key="2">
    <source>
        <dbReference type="ARBA" id="ARBA00005417"/>
    </source>
</evidence>
<keyword evidence="8" id="KW-0472">Membrane</keyword>
<keyword evidence="6 10" id="KW-0067">ATP-binding</keyword>
<sequence length="609" mass="66667">MSVNDACPLFQFHHVDYMYSSNDDRLNETATTYALRDVSFQIQQGEYVAIVGHNGSGKSTLAKLMTGLLSATAGTVHLQGEPVETYVATGRLPQVVGLVFQDPDSQSVATVVEEDVAFALENLNIPHAEMHERVEAALQRVGMWAYRMREPHLLSGGQKQRVAIASVIAAGPTCLIFDEATSMLDTIGRREIRALMRELAASGHTVITITHHMDEVIDAQRVLVFDKGNLAMDTTPNELFLQEEKVKELHLEVPMQALVARLLRERGLNEDNLGLIAPEEFVARLAKKSVGADINAASDDQIDDIDPPERHTADEPVDIVAKVVEVAHLHHVYMRKTPLETQALSDVSLTIDRGEIAAIVGATGSGKSTLGLYLNGLYQAEPGVVTVLGLDGAAKQSARQLRQRVGMLFQKSEAQIFETLVGDEIAYGPFRFGASVPEARQAVQAAMELVNLDFSWRDRPTFALSGGERRKVATASVLAQNPEILVLDEPTAALDPLARRELIQMLRRLRDERHMTIIFVTHQLEEVVELADKVLVLDHGQLVLAASPAEWLSHPDEVTALGFDLPEAPAYVQSVCRAAHLPLPSPLPLMPAHALVWLGSLCLRDKGGI</sequence>
<evidence type="ECO:0000259" key="9">
    <source>
        <dbReference type="PROSITE" id="PS50893"/>
    </source>
</evidence>
<comment type="similarity">
    <text evidence="2">Belongs to the ABC transporter superfamily.</text>
</comment>
<proteinExistence type="inferred from homology"/>
<dbReference type="SUPFAM" id="SSF52540">
    <property type="entry name" value="P-loop containing nucleoside triphosphate hydrolases"/>
    <property type="match status" value="2"/>
</dbReference>
<dbReference type="RefSeq" id="WP_377940709.1">
    <property type="nucleotide sequence ID" value="NZ_JBHUCX010000004.1"/>
</dbReference>
<keyword evidence="4" id="KW-1003">Cell membrane</keyword>
<keyword evidence="7" id="KW-1278">Translocase</keyword>
<dbReference type="InterPro" id="IPR017871">
    <property type="entry name" value="ABC_transporter-like_CS"/>
</dbReference>
<name>A0ABW4JDE4_9BACL</name>
<dbReference type="InterPro" id="IPR003593">
    <property type="entry name" value="AAA+_ATPase"/>
</dbReference>
<evidence type="ECO:0000256" key="4">
    <source>
        <dbReference type="ARBA" id="ARBA00022475"/>
    </source>
</evidence>
<reference evidence="11" key="1">
    <citation type="journal article" date="2019" name="Int. J. Syst. Evol. Microbiol.">
        <title>The Global Catalogue of Microorganisms (GCM) 10K type strain sequencing project: providing services to taxonomists for standard genome sequencing and annotation.</title>
        <authorList>
            <consortium name="The Broad Institute Genomics Platform"/>
            <consortium name="The Broad Institute Genome Sequencing Center for Infectious Disease"/>
            <person name="Wu L."/>
            <person name="Ma J."/>
        </authorList>
    </citation>
    <scope>NUCLEOTIDE SEQUENCE [LARGE SCALE GENOMIC DNA]</scope>
    <source>
        <strain evidence="11">CGMCC 1.12286</strain>
    </source>
</reference>
<dbReference type="PANTHER" id="PTHR43553:SF24">
    <property type="entry name" value="ENERGY-COUPLING FACTOR TRANSPORTER ATP-BINDING PROTEIN ECFA1"/>
    <property type="match status" value="1"/>
</dbReference>
<dbReference type="Proteomes" id="UP001597079">
    <property type="component" value="Unassembled WGS sequence"/>
</dbReference>
<dbReference type="EMBL" id="JBHUCX010000004">
    <property type="protein sequence ID" value="MFD1673343.1"/>
    <property type="molecule type" value="Genomic_DNA"/>
</dbReference>
<dbReference type="PROSITE" id="PS50893">
    <property type="entry name" value="ABC_TRANSPORTER_2"/>
    <property type="match status" value="2"/>
</dbReference>
<keyword evidence="3" id="KW-0813">Transport</keyword>
<dbReference type="GO" id="GO:0005524">
    <property type="term" value="F:ATP binding"/>
    <property type="evidence" value="ECO:0007669"/>
    <property type="project" value="UniProtKB-KW"/>
</dbReference>
<protein>
    <submittedName>
        <fullName evidence="10">ABC transporter ATP-binding protein</fullName>
    </submittedName>
</protein>
<comment type="caution">
    <text evidence="10">The sequence shown here is derived from an EMBL/GenBank/DDBJ whole genome shotgun (WGS) entry which is preliminary data.</text>
</comment>
<dbReference type="InterPro" id="IPR050095">
    <property type="entry name" value="ECF_ABC_transporter_ATP-bd"/>
</dbReference>
<dbReference type="NCBIfam" id="NF010167">
    <property type="entry name" value="PRK13648.1"/>
    <property type="match status" value="2"/>
</dbReference>
<organism evidence="10 11">
    <name type="scientific">Alicyclobacillus fodiniaquatilis</name>
    <dbReference type="NCBI Taxonomy" id="1661150"/>
    <lineage>
        <taxon>Bacteria</taxon>
        <taxon>Bacillati</taxon>
        <taxon>Bacillota</taxon>
        <taxon>Bacilli</taxon>
        <taxon>Bacillales</taxon>
        <taxon>Alicyclobacillaceae</taxon>
        <taxon>Alicyclobacillus</taxon>
    </lineage>
</organism>